<name>A0A953HYR1_9BACT</name>
<keyword evidence="4" id="KW-0732">Signal</keyword>
<dbReference type="InterPro" id="IPR017850">
    <property type="entry name" value="Alkaline_phosphatase_core_sf"/>
</dbReference>
<keyword evidence="9" id="KW-1185">Reference proteome</keyword>
<dbReference type="Gene3D" id="3.30.1120.10">
    <property type="match status" value="1"/>
</dbReference>
<comment type="similarity">
    <text evidence="2">Belongs to the sulfatase family.</text>
</comment>
<evidence type="ECO:0000256" key="3">
    <source>
        <dbReference type="ARBA" id="ARBA00022723"/>
    </source>
</evidence>
<evidence type="ECO:0000256" key="5">
    <source>
        <dbReference type="ARBA" id="ARBA00022801"/>
    </source>
</evidence>
<dbReference type="Gene3D" id="3.40.720.10">
    <property type="entry name" value="Alkaline Phosphatase, subunit A"/>
    <property type="match status" value="1"/>
</dbReference>
<keyword evidence="5 8" id="KW-0378">Hydrolase</keyword>
<dbReference type="AlphaFoldDB" id="A0A953HYR1"/>
<feature type="domain" description="Sulfatase N-terminal" evidence="7">
    <location>
        <begin position="37"/>
        <end position="357"/>
    </location>
</feature>
<dbReference type="SUPFAM" id="SSF53649">
    <property type="entry name" value="Alkaline phosphatase-like"/>
    <property type="match status" value="1"/>
</dbReference>
<dbReference type="RefSeq" id="WP_222580670.1">
    <property type="nucleotide sequence ID" value="NZ_JAHVHU010000012.1"/>
</dbReference>
<evidence type="ECO:0000259" key="7">
    <source>
        <dbReference type="Pfam" id="PF00884"/>
    </source>
</evidence>
<keyword evidence="6" id="KW-0106">Calcium</keyword>
<evidence type="ECO:0000256" key="4">
    <source>
        <dbReference type="ARBA" id="ARBA00022729"/>
    </source>
</evidence>
<proteinExistence type="inferred from homology"/>
<dbReference type="PANTHER" id="PTHR42693:SF42">
    <property type="entry name" value="ARYLSULFATASE G"/>
    <property type="match status" value="1"/>
</dbReference>
<dbReference type="Proteomes" id="UP000753961">
    <property type="component" value="Unassembled WGS sequence"/>
</dbReference>
<dbReference type="PANTHER" id="PTHR42693">
    <property type="entry name" value="ARYLSULFATASE FAMILY MEMBER"/>
    <property type="match status" value="1"/>
</dbReference>
<comment type="cofactor">
    <cofactor evidence="1">
        <name>Ca(2+)</name>
        <dbReference type="ChEBI" id="CHEBI:29108"/>
    </cofactor>
</comment>
<keyword evidence="3" id="KW-0479">Metal-binding</keyword>
<organism evidence="8 9">
    <name type="scientific">Membranihabitans marinus</name>
    <dbReference type="NCBI Taxonomy" id="1227546"/>
    <lineage>
        <taxon>Bacteria</taxon>
        <taxon>Pseudomonadati</taxon>
        <taxon>Bacteroidota</taxon>
        <taxon>Saprospiria</taxon>
        <taxon>Saprospirales</taxon>
        <taxon>Saprospiraceae</taxon>
        <taxon>Membranihabitans</taxon>
    </lineage>
</organism>
<gene>
    <name evidence="8" type="ORF">KUV50_13345</name>
</gene>
<evidence type="ECO:0000313" key="9">
    <source>
        <dbReference type="Proteomes" id="UP000753961"/>
    </source>
</evidence>
<protein>
    <submittedName>
        <fullName evidence="8">Sulfatase-like hydrolase/transferase</fullName>
    </submittedName>
</protein>
<dbReference type="InterPro" id="IPR050738">
    <property type="entry name" value="Sulfatase"/>
</dbReference>
<dbReference type="InterPro" id="IPR024607">
    <property type="entry name" value="Sulfatase_CS"/>
</dbReference>
<accession>A0A953HYR1</accession>
<dbReference type="Pfam" id="PF00884">
    <property type="entry name" value="Sulfatase"/>
    <property type="match status" value="1"/>
</dbReference>
<dbReference type="GO" id="GO:0046872">
    <property type="term" value="F:metal ion binding"/>
    <property type="evidence" value="ECO:0007669"/>
    <property type="project" value="UniProtKB-KW"/>
</dbReference>
<comment type="caution">
    <text evidence="8">The sequence shown here is derived from an EMBL/GenBank/DDBJ whole genome shotgun (WGS) entry which is preliminary data.</text>
</comment>
<dbReference type="EMBL" id="JAHVHU010000012">
    <property type="protein sequence ID" value="MBY5959131.1"/>
    <property type="molecule type" value="Genomic_DNA"/>
</dbReference>
<dbReference type="GO" id="GO:0004065">
    <property type="term" value="F:arylsulfatase activity"/>
    <property type="evidence" value="ECO:0007669"/>
    <property type="project" value="TreeGrafter"/>
</dbReference>
<dbReference type="InterPro" id="IPR000917">
    <property type="entry name" value="Sulfatase_N"/>
</dbReference>
<sequence>MNESLTPSKVLLISILILLTCTSYAQWESRVEDNPKPNIIIILPDDLGWNDVGYHGSLIHTPHIDQLAENGIKLEQHYVMPTCTPTRVSLMTGKYPSRYGVLGPAYGEVIDLGDPTLASLLQEQGYYTAIAGKWHMGSPPYTPLKYGFDSSYGFFDGQIDPYTHEYKTETKLTDRRSWHRNDEYLDEEGHATDLITDEAVRVIQKQRDKPFFLYVAYSVPHYPLSEPEKWTSIYNDYTISPSRKWYAASVSHMDDGIGQIINALEETGQRENTMVVFISDNGGQKSWHSTTEYRGAYSDKPHNVLGNNFPLRGWKVDLYEGGIRVPAFVNWPGVVSSGVVQEPIHIADWLPTLLHQAKASFDAEYLRLDGADIWALIRNQDPDYIAHPFYWKTRNAFAVRDGDWKLIEDRKDQRRELYNLSTDFRETTNVYDVNPEKVKELDKLMEKFRIDDE</sequence>
<dbReference type="PROSITE" id="PS00149">
    <property type="entry name" value="SULFATASE_2"/>
    <property type="match status" value="1"/>
</dbReference>
<evidence type="ECO:0000256" key="1">
    <source>
        <dbReference type="ARBA" id="ARBA00001913"/>
    </source>
</evidence>
<evidence type="ECO:0000313" key="8">
    <source>
        <dbReference type="EMBL" id="MBY5959131.1"/>
    </source>
</evidence>
<evidence type="ECO:0000256" key="6">
    <source>
        <dbReference type="ARBA" id="ARBA00022837"/>
    </source>
</evidence>
<reference evidence="8" key="1">
    <citation type="submission" date="2021-06" db="EMBL/GenBank/DDBJ databases">
        <title>44 bacteria genomes isolated from Dapeng, Shenzhen.</title>
        <authorList>
            <person name="Zheng W."/>
            <person name="Yu S."/>
            <person name="Huang Y."/>
        </authorList>
    </citation>
    <scope>NUCLEOTIDE SEQUENCE</scope>
    <source>
        <strain evidence="8">DP5N28-2</strain>
    </source>
</reference>
<dbReference type="PROSITE" id="PS00523">
    <property type="entry name" value="SULFATASE_1"/>
    <property type="match status" value="1"/>
</dbReference>
<evidence type="ECO:0000256" key="2">
    <source>
        <dbReference type="ARBA" id="ARBA00008779"/>
    </source>
</evidence>